<dbReference type="RefSeq" id="XP_016640572.1">
    <property type="nucleotide sequence ID" value="XM_016789791.1"/>
</dbReference>
<keyword evidence="6" id="KW-0503">Monooxygenase</keyword>
<evidence type="ECO:0000256" key="4">
    <source>
        <dbReference type="ARBA" id="ARBA00022827"/>
    </source>
</evidence>
<dbReference type="HOGENOM" id="CLU_009665_12_2_1"/>
<dbReference type="VEuPathDB" id="FungiDB:SAPIO_CDS8078"/>
<keyword evidence="5" id="KW-0560">Oxidoreductase</keyword>
<dbReference type="PANTHER" id="PTHR47356">
    <property type="entry name" value="FAD-DEPENDENT MONOOXYGENASE ASQG-RELATED"/>
    <property type="match status" value="1"/>
</dbReference>
<dbReference type="GO" id="GO:0071949">
    <property type="term" value="F:FAD binding"/>
    <property type="evidence" value="ECO:0007669"/>
    <property type="project" value="InterPro"/>
</dbReference>
<gene>
    <name evidence="8" type="ORF">SAPIO_CDS8078</name>
</gene>
<keyword evidence="3" id="KW-0285">Flavoprotein</keyword>
<evidence type="ECO:0000256" key="1">
    <source>
        <dbReference type="ARBA" id="ARBA00001974"/>
    </source>
</evidence>
<keyword evidence="9" id="KW-1185">Reference proteome</keyword>
<dbReference type="GeneID" id="27727150"/>
<evidence type="ECO:0000259" key="7">
    <source>
        <dbReference type="Pfam" id="PF01494"/>
    </source>
</evidence>
<feature type="domain" description="FAD-binding" evidence="7">
    <location>
        <begin position="26"/>
        <end position="260"/>
    </location>
</feature>
<organism evidence="8 9">
    <name type="scientific">Pseudallescheria apiosperma</name>
    <name type="common">Scedosporium apiospermum</name>
    <dbReference type="NCBI Taxonomy" id="563466"/>
    <lineage>
        <taxon>Eukaryota</taxon>
        <taxon>Fungi</taxon>
        <taxon>Dikarya</taxon>
        <taxon>Ascomycota</taxon>
        <taxon>Pezizomycotina</taxon>
        <taxon>Sordariomycetes</taxon>
        <taxon>Hypocreomycetidae</taxon>
        <taxon>Microascales</taxon>
        <taxon>Microascaceae</taxon>
        <taxon>Scedosporium</taxon>
    </lineage>
</organism>
<comment type="cofactor">
    <cofactor evidence="1">
        <name>FAD</name>
        <dbReference type="ChEBI" id="CHEBI:57692"/>
    </cofactor>
</comment>
<dbReference type="InterPro" id="IPR002938">
    <property type="entry name" value="FAD-bd"/>
</dbReference>
<dbReference type="Pfam" id="PF01494">
    <property type="entry name" value="FAD_binding_3"/>
    <property type="match status" value="1"/>
</dbReference>
<protein>
    <submittedName>
        <fullName evidence="8">FAD binding domain-containing protein</fullName>
    </submittedName>
</protein>
<reference evidence="8 9" key="1">
    <citation type="journal article" date="2014" name="Genome Announc.">
        <title>Draft genome sequence of the pathogenic fungus Scedosporium apiospermum.</title>
        <authorList>
            <person name="Vandeputte P."/>
            <person name="Ghamrawi S."/>
            <person name="Rechenmann M."/>
            <person name="Iltis A."/>
            <person name="Giraud S."/>
            <person name="Fleury M."/>
            <person name="Thornton C."/>
            <person name="Delhaes L."/>
            <person name="Meyer W."/>
            <person name="Papon N."/>
            <person name="Bouchara J.P."/>
        </authorList>
    </citation>
    <scope>NUCLEOTIDE SEQUENCE [LARGE SCALE GENOMIC DNA]</scope>
    <source>
        <strain evidence="8 9">IHEM 14462</strain>
    </source>
</reference>
<evidence type="ECO:0000256" key="6">
    <source>
        <dbReference type="ARBA" id="ARBA00023033"/>
    </source>
</evidence>
<name>A0A084G0B1_PSEDA</name>
<evidence type="ECO:0000256" key="2">
    <source>
        <dbReference type="ARBA" id="ARBA00007992"/>
    </source>
</evidence>
<dbReference type="PANTHER" id="PTHR47356:SF2">
    <property type="entry name" value="FAD-BINDING DOMAIN-CONTAINING PROTEIN-RELATED"/>
    <property type="match status" value="1"/>
</dbReference>
<dbReference type="Gene3D" id="3.50.50.60">
    <property type="entry name" value="FAD/NAD(P)-binding domain"/>
    <property type="match status" value="1"/>
</dbReference>
<accession>A0A084G0B1</accession>
<comment type="caution">
    <text evidence="8">The sequence shown here is derived from an EMBL/GenBank/DDBJ whole genome shotgun (WGS) entry which is preliminary data.</text>
</comment>
<evidence type="ECO:0000256" key="5">
    <source>
        <dbReference type="ARBA" id="ARBA00023002"/>
    </source>
</evidence>
<proteinExistence type="inferred from homology"/>
<dbReference type="SUPFAM" id="SSF51905">
    <property type="entry name" value="FAD/NAD(P)-binding domain"/>
    <property type="match status" value="1"/>
</dbReference>
<comment type="similarity">
    <text evidence="2">Belongs to the paxM FAD-dependent monooxygenase family.</text>
</comment>
<dbReference type="InterPro" id="IPR036188">
    <property type="entry name" value="FAD/NAD-bd_sf"/>
</dbReference>
<keyword evidence="4" id="KW-0274">FAD</keyword>
<dbReference type="GO" id="GO:0004497">
    <property type="term" value="F:monooxygenase activity"/>
    <property type="evidence" value="ECO:0007669"/>
    <property type="project" value="UniProtKB-KW"/>
</dbReference>
<sequence length="367" mass="41396">MKYKYNLKPDGTEISHSNVFESIGYCHGHPWMMFHRAQLIAFLYEKLNERDSRVLTNKEVVSIDTYDHGVKVRCLDGSVFEGSIVIGADGVHSTVRCLMNRVAAAPANVLPITDAPFVTYYRGLYGHGPRPEVLQLHTMYETHGDDFTIQVNVSAEQVSFFIYERLPKPTRERLHYSAADTEKFAKRFAQQHVTQQLKFGDLWASRKWAKLANVEEGIVKTWHCDRIVLLGDAAHKMAPNAGLGLNCGLQSAVVLANILRGQLSRSSCPDTKSLVDCFAKYQASRFRDVKRTIDISGLYTRVVAWQNLAWKIIDLHVSPHTGGDIQLVKTLISPLIQKGAVLDFISESAFQQGKLPWRHTPIVCKRT</sequence>
<dbReference type="AlphaFoldDB" id="A0A084G0B1"/>
<evidence type="ECO:0000256" key="3">
    <source>
        <dbReference type="ARBA" id="ARBA00022630"/>
    </source>
</evidence>
<dbReference type="PRINTS" id="PR00420">
    <property type="entry name" value="RNGMNOXGNASE"/>
</dbReference>
<dbReference type="OMA" id="GHEWMLF"/>
<dbReference type="InterPro" id="IPR050562">
    <property type="entry name" value="FAD_mOase_fung"/>
</dbReference>
<dbReference type="KEGG" id="sapo:SAPIO_CDS8078"/>
<evidence type="ECO:0000313" key="9">
    <source>
        <dbReference type="Proteomes" id="UP000028545"/>
    </source>
</evidence>
<dbReference type="OrthoDB" id="2431938at2759"/>
<dbReference type="Proteomes" id="UP000028545">
    <property type="component" value="Unassembled WGS sequence"/>
</dbReference>
<dbReference type="EMBL" id="JOWA01000119">
    <property type="protein sequence ID" value="KEZ40773.1"/>
    <property type="molecule type" value="Genomic_DNA"/>
</dbReference>
<evidence type="ECO:0000313" key="8">
    <source>
        <dbReference type="EMBL" id="KEZ40773.1"/>
    </source>
</evidence>